<dbReference type="AlphaFoldDB" id="A0AAX2ULC0"/>
<evidence type="ECO:0000313" key="2">
    <source>
        <dbReference type="EMBL" id="TNB59190.1"/>
    </source>
</evidence>
<dbReference type="Gene3D" id="3.40.50.11810">
    <property type="match status" value="1"/>
</dbReference>
<evidence type="ECO:0000313" key="3">
    <source>
        <dbReference type="EMBL" id="TXK59700.1"/>
    </source>
</evidence>
<evidence type="ECO:0000313" key="4">
    <source>
        <dbReference type="Proteomes" id="UP000306813"/>
    </source>
</evidence>
<dbReference type="Gene3D" id="3.10.20.30">
    <property type="match status" value="1"/>
</dbReference>
<keyword evidence="5" id="KW-1185">Reference proteome</keyword>
<dbReference type="Proteomes" id="UP000306813">
    <property type="component" value="Unassembled WGS sequence"/>
</dbReference>
<dbReference type="EMBL" id="VRMA01000012">
    <property type="protein sequence ID" value="TXK59700.1"/>
    <property type="molecule type" value="Genomic_DNA"/>
</dbReference>
<organism evidence="2 4">
    <name type="scientific">Campylobacter helveticus</name>
    <dbReference type="NCBI Taxonomy" id="28898"/>
    <lineage>
        <taxon>Bacteria</taxon>
        <taxon>Pseudomonadati</taxon>
        <taxon>Campylobacterota</taxon>
        <taxon>Epsilonproteobacteria</taxon>
        <taxon>Campylobacterales</taxon>
        <taxon>Campylobacteraceae</taxon>
        <taxon>Campylobacter</taxon>
    </lineage>
</organism>
<comment type="caution">
    <text evidence="2">The sequence shown here is derived from an EMBL/GenBank/DDBJ whole genome shotgun (WGS) entry which is preliminary data.</text>
</comment>
<feature type="domain" description="HdrB-like C-terminal" evidence="1">
    <location>
        <begin position="267"/>
        <end position="335"/>
    </location>
</feature>
<dbReference type="Pfam" id="PF22196">
    <property type="entry name" value="HdrB-like_C"/>
    <property type="match status" value="1"/>
</dbReference>
<dbReference type="EMBL" id="VDBS01000003">
    <property type="protein sequence ID" value="TNB59190.1"/>
    <property type="molecule type" value="Genomic_DNA"/>
</dbReference>
<reference evidence="3 5" key="2">
    <citation type="submission" date="2019-08" db="EMBL/GenBank/DDBJ databases">
        <title>Rapid identification of Enteric Bacteria from Whole Genome Sequences (WGS) using Average Nucleotide Identity (ANI).</title>
        <authorList>
            <person name="Lane C."/>
        </authorList>
    </citation>
    <scope>NUCLEOTIDE SEQUENCE [LARGE SCALE GENOMIC DNA]</scope>
    <source>
        <strain evidence="3 5">D4984</strain>
    </source>
</reference>
<reference evidence="2 4" key="1">
    <citation type="submission" date="2019-05" db="EMBL/GenBank/DDBJ databases">
        <title>Draft genomes of eight strains of Campylobacter helveticus isolated from cats and a dog in New Zealand.</title>
        <authorList>
            <person name="Bojanic K."/>
            <person name="Midwinter A.C."/>
            <person name="Biggs P.J."/>
            <person name="Acke E."/>
            <person name="Cornelius A.J."/>
            <person name="Marshall J.C."/>
        </authorList>
    </citation>
    <scope>NUCLEOTIDE SEQUENCE [LARGE SCALE GENOMIC DNA]</scope>
    <source>
        <strain evidence="2 4">ACP123b</strain>
    </source>
</reference>
<dbReference type="InterPro" id="IPR012675">
    <property type="entry name" value="Beta-grasp_dom_sf"/>
</dbReference>
<protein>
    <recommendedName>
        <fullName evidence="1">HdrB-like C-terminal domain-containing protein</fullName>
    </recommendedName>
</protein>
<evidence type="ECO:0000313" key="5">
    <source>
        <dbReference type="Proteomes" id="UP000321317"/>
    </source>
</evidence>
<dbReference type="Gene3D" id="1.10.1060.20">
    <property type="match status" value="1"/>
</dbReference>
<accession>A0AAX2ULC0</accession>
<dbReference type="KEGG" id="chv:CHELV3228_1684"/>
<dbReference type="Proteomes" id="UP000321317">
    <property type="component" value="Unassembled WGS sequence"/>
</dbReference>
<dbReference type="InterPro" id="IPR054018">
    <property type="entry name" value="HdrB-like_C"/>
</dbReference>
<gene>
    <name evidence="2" type="ORF">FDW42_00265</name>
    <name evidence="3" type="ORF">FVD16_01545</name>
</gene>
<sequence length="353" mass="41726">MKSLELRIFRFDKELDYESYYKPYVYDNYENFLSLYDLLLQVQDDDIYFEFDKNENTFVKINGSFVPLATSLEELLQQHGLELVIEPLSLKRAYKDLLFDKGDFWEKFTFLAPFADEEDKELYGGLEHFYYASELLEFHSEFMGDALFYLAYKMIEKNPSKKEAILKILCDRKKGIFYHLKSPFDELESAVTWLQQEILNLNLFDKNLLSMRKEGGEKLKLGENLKCDFSNFNIGCYNFDLEDSLKSRLKARFINFDKAYKNNAYSLLKLNEELSYKMAADIVLDAYDSGCDFLLLENEEDFYLFDTCAKKLMQSCGRDFNDFYVLNFKEFELLTQNIKPDSLKNHALKVSLV</sequence>
<proteinExistence type="predicted"/>
<dbReference type="RefSeq" id="WP_082200585.1">
    <property type="nucleotide sequence ID" value="NZ_CAUWMG010000049.1"/>
</dbReference>
<evidence type="ECO:0000259" key="1">
    <source>
        <dbReference type="Pfam" id="PF22196"/>
    </source>
</evidence>
<name>A0AAX2ULC0_9BACT</name>
<dbReference type="GeneID" id="52037594"/>